<evidence type="ECO:0000313" key="2">
    <source>
        <dbReference type="Proteomes" id="UP001595953"/>
    </source>
</evidence>
<organism evidence="1 2">
    <name type="scientific">Geojedonia litorea</name>
    <dbReference type="NCBI Taxonomy" id="1268269"/>
    <lineage>
        <taxon>Bacteria</taxon>
        <taxon>Pseudomonadati</taxon>
        <taxon>Bacteroidota</taxon>
        <taxon>Flavobacteriia</taxon>
        <taxon>Flavobacteriales</taxon>
        <taxon>Flavobacteriaceae</taxon>
        <taxon>Geojedonia</taxon>
    </lineage>
</organism>
<proteinExistence type="predicted"/>
<gene>
    <name evidence="1" type="ORF">ACFO5O_03015</name>
</gene>
<sequence length="125" mass="13802">MKKSIYFLVFLLIASSCSKEETIDAKVLIGIWERTSLTENSTSVDKLVFKSDNSGIKTHTENHKSGEVVSSASDFKWNLNDGMVTLTSGDNSTLGTYVINIENEISLVAINESPYIKVSNTVLDY</sequence>
<dbReference type="Proteomes" id="UP001595953">
    <property type="component" value="Unassembled WGS sequence"/>
</dbReference>
<dbReference type="RefSeq" id="WP_387960829.1">
    <property type="nucleotide sequence ID" value="NZ_JBHSGP010000005.1"/>
</dbReference>
<comment type="caution">
    <text evidence="1">The sequence shown here is derived from an EMBL/GenBank/DDBJ whole genome shotgun (WGS) entry which is preliminary data.</text>
</comment>
<evidence type="ECO:0000313" key="1">
    <source>
        <dbReference type="EMBL" id="MFC4721279.1"/>
    </source>
</evidence>
<dbReference type="EMBL" id="JBHSGP010000005">
    <property type="protein sequence ID" value="MFC4721279.1"/>
    <property type="molecule type" value="Genomic_DNA"/>
</dbReference>
<evidence type="ECO:0008006" key="3">
    <source>
        <dbReference type="Google" id="ProtNLM"/>
    </source>
</evidence>
<name>A0ABV9N1Y2_9FLAO</name>
<protein>
    <recommendedName>
        <fullName evidence="3">Lipocalin-like domain-containing protein</fullName>
    </recommendedName>
</protein>
<keyword evidence="2" id="KW-1185">Reference proteome</keyword>
<reference evidence="2" key="1">
    <citation type="journal article" date="2019" name="Int. J. Syst. Evol. Microbiol.">
        <title>The Global Catalogue of Microorganisms (GCM) 10K type strain sequencing project: providing services to taxonomists for standard genome sequencing and annotation.</title>
        <authorList>
            <consortium name="The Broad Institute Genomics Platform"/>
            <consortium name="The Broad Institute Genome Sequencing Center for Infectious Disease"/>
            <person name="Wu L."/>
            <person name="Ma J."/>
        </authorList>
    </citation>
    <scope>NUCLEOTIDE SEQUENCE [LARGE SCALE GENOMIC DNA]</scope>
    <source>
        <strain evidence="2">CCUG 63682</strain>
    </source>
</reference>
<dbReference type="PROSITE" id="PS51257">
    <property type="entry name" value="PROKAR_LIPOPROTEIN"/>
    <property type="match status" value="1"/>
</dbReference>
<accession>A0ABV9N1Y2</accession>